<dbReference type="RefSeq" id="WP_101918454.1">
    <property type="nucleotide sequence ID" value="NZ_JAJGWR010000002.1"/>
</dbReference>
<reference evidence="3" key="1">
    <citation type="submission" date="2017-11" db="EMBL/GenBank/DDBJ databases">
        <authorList>
            <person name="Duchaud E."/>
        </authorList>
    </citation>
    <scope>NUCLEOTIDE SEQUENCE [LARGE SCALE GENOMIC DNA]</scope>
    <source>
        <strain evidence="3">Tenacibaculum sp. TNO020</strain>
    </source>
</reference>
<gene>
    <name evidence="2" type="ORF">TNO020_70136</name>
</gene>
<sequence length="100" mass="11463">MPANPKYLTKSPGQKFAKLSAGILGGYIITALIHMIFALILPYHVEVIIFSTFTFFMIWVVMLIIPYLFINGWKIWAGYLGIIILLYGLYYIANQQNPFI</sequence>
<keyword evidence="3" id="KW-1185">Reference proteome</keyword>
<feature type="transmembrane region" description="Helical" evidence="1">
    <location>
        <begin position="47"/>
        <end position="69"/>
    </location>
</feature>
<feature type="transmembrane region" description="Helical" evidence="1">
    <location>
        <begin position="76"/>
        <end position="93"/>
    </location>
</feature>
<dbReference type="GeneID" id="86943138"/>
<dbReference type="Proteomes" id="UP000234211">
    <property type="component" value="Unassembled WGS sequence"/>
</dbReference>
<dbReference type="EMBL" id="OENF01000042">
    <property type="protein sequence ID" value="SOS75828.1"/>
    <property type="molecule type" value="Genomic_DNA"/>
</dbReference>
<dbReference type="AlphaFoldDB" id="A0A2H1YK20"/>
<keyword evidence="1" id="KW-0472">Membrane</keyword>
<accession>A0A2H1YK20</accession>
<name>A0A2H1YK20_9FLAO</name>
<organism evidence="2 3">
    <name type="scientific">Tenacibaculum piscium</name>
    <dbReference type="NCBI Taxonomy" id="1458515"/>
    <lineage>
        <taxon>Bacteria</taxon>
        <taxon>Pseudomonadati</taxon>
        <taxon>Bacteroidota</taxon>
        <taxon>Flavobacteriia</taxon>
        <taxon>Flavobacteriales</taxon>
        <taxon>Flavobacteriaceae</taxon>
        <taxon>Tenacibaculum</taxon>
    </lineage>
</organism>
<evidence type="ECO:0000313" key="2">
    <source>
        <dbReference type="EMBL" id="SOS75828.1"/>
    </source>
</evidence>
<evidence type="ECO:0000256" key="1">
    <source>
        <dbReference type="SAM" id="Phobius"/>
    </source>
</evidence>
<protein>
    <submittedName>
        <fullName evidence="2">Uncharacterized protein</fullName>
    </submittedName>
</protein>
<evidence type="ECO:0000313" key="3">
    <source>
        <dbReference type="Proteomes" id="UP000234211"/>
    </source>
</evidence>
<keyword evidence="1" id="KW-0812">Transmembrane</keyword>
<feature type="transmembrane region" description="Helical" evidence="1">
    <location>
        <begin position="21"/>
        <end position="41"/>
    </location>
</feature>
<keyword evidence="1" id="KW-1133">Transmembrane helix</keyword>
<proteinExistence type="predicted"/>
<dbReference type="OrthoDB" id="711014at2"/>